<keyword evidence="5" id="KW-1185">Reference proteome</keyword>
<dbReference type="Pfam" id="PF26527">
    <property type="entry name" value="DUF8176"/>
    <property type="match status" value="1"/>
</dbReference>
<feature type="region of interest" description="Disordered" evidence="1">
    <location>
        <begin position="168"/>
        <end position="188"/>
    </location>
</feature>
<dbReference type="EMBL" id="JAMRXG010000005">
    <property type="protein sequence ID" value="MCM6774686.1"/>
    <property type="molecule type" value="Genomic_DNA"/>
</dbReference>
<evidence type="ECO:0000313" key="5">
    <source>
        <dbReference type="Proteomes" id="UP001139157"/>
    </source>
</evidence>
<feature type="region of interest" description="Disordered" evidence="1">
    <location>
        <begin position="1"/>
        <end position="112"/>
    </location>
</feature>
<evidence type="ECO:0000313" key="4">
    <source>
        <dbReference type="EMBL" id="MCM6774686.1"/>
    </source>
</evidence>
<keyword evidence="2" id="KW-0812">Transmembrane</keyword>
<dbReference type="RefSeq" id="WP_251912513.1">
    <property type="nucleotide sequence ID" value="NZ_JAMRXG010000005.1"/>
</dbReference>
<comment type="caution">
    <text evidence="4">The sequence shown here is derived from an EMBL/GenBank/DDBJ whole genome shotgun (WGS) entry which is preliminary data.</text>
</comment>
<evidence type="ECO:0000256" key="1">
    <source>
        <dbReference type="SAM" id="MobiDB-lite"/>
    </source>
</evidence>
<proteinExistence type="predicted"/>
<dbReference type="AlphaFoldDB" id="A0A9X2IZ85"/>
<feature type="transmembrane region" description="Helical" evidence="2">
    <location>
        <begin position="120"/>
        <end position="142"/>
    </location>
</feature>
<gene>
    <name evidence="4" type="ORF">NDR86_14505</name>
</gene>
<keyword evidence="2" id="KW-0472">Membrane</keyword>
<keyword evidence="2" id="KW-1133">Transmembrane helix</keyword>
<reference evidence="4" key="1">
    <citation type="submission" date="2022-06" db="EMBL/GenBank/DDBJ databases">
        <title>Novel species in genus nocardia.</title>
        <authorList>
            <person name="Li F."/>
        </authorList>
    </citation>
    <scope>NUCLEOTIDE SEQUENCE</scope>
    <source>
        <strain evidence="4">CDC141</strain>
    </source>
</reference>
<organism evidence="4 5">
    <name type="scientific">Nocardia pulmonis</name>
    <dbReference type="NCBI Taxonomy" id="2951408"/>
    <lineage>
        <taxon>Bacteria</taxon>
        <taxon>Bacillati</taxon>
        <taxon>Actinomycetota</taxon>
        <taxon>Actinomycetes</taxon>
        <taxon>Mycobacteriales</taxon>
        <taxon>Nocardiaceae</taxon>
        <taxon>Nocardia</taxon>
    </lineage>
</organism>
<evidence type="ECO:0000259" key="3">
    <source>
        <dbReference type="Pfam" id="PF26527"/>
    </source>
</evidence>
<sequence>MPPAPPIESSFDEDGAARYPHYIRQTEPEPFDIAFVDQPPTRRAEFTGGWTDWVGNHAPGPDDDYPVGDGEVVHFPWDDEDEPAPAERPRPRRRPRVGRDGPGAAASPDSPRARPSRLRIVLVLAVAVLLLTAAAAFALYLLRDGGTARKGSGPPAVTMQLSAVTTDAAAGDCPTEQGNGVLRSAEPGGTESGPAAILWFQHSYYVQRSGERAWEVVAPGAAVPPPAVIQRGIDSVPVGTTHCVRVATQTGNRFTVEVTERRPGDIPKTYDRQTVTTAVVDGRTLITSITAG</sequence>
<evidence type="ECO:0000256" key="2">
    <source>
        <dbReference type="SAM" id="Phobius"/>
    </source>
</evidence>
<dbReference type="InterPro" id="IPR058489">
    <property type="entry name" value="DUF8176"/>
</dbReference>
<dbReference type="Proteomes" id="UP001139157">
    <property type="component" value="Unassembled WGS sequence"/>
</dbReference>
<feature type="domain" description="DUF8176" evidence="3">
    <location>
        <begin position="171"/>
        <end position="290"/>
    </location>
</feature>
<name>A0A9X2IZ85_9NOCA</name>
<accession>A0A9X2IZ85</accession>
<protein>
    <recommendedName>
        <fullName evidence="3">DUF8176 domain-containing protein</fullName>
    </recommendedName>
</protein>